<dbReference type="AlphaFoldDB" id="A0A5E4RAW7"/>
<organism evidence="7 8">
    <name type="scientific">Pandoraea communis</name>
    <dbReference type="NCBI Taxonomy" id="2508297"/>
    <lineage>
        <taxon>Bacteria</taxon>
        <taxon>Pseudomonadati</taxon>
        <taxon>Pseudomonadota</taxon>
        <taxon>Betaproteobacteria</taxon>
        <taxon>Burkholderiales</taxon>
        <taxon>Burkholderiaceae</taxon>
        <taxon>Pandoraea</taxon>
    </lineage>
</organism>
<keyword evidence="3" id="KW-0238">DNA-binding</keyword>
<dbReference type="InterPro" id="IPR002104">
    <property type="entry name" value="Integrase_catalytic"/>
</dbReference>
<sequence>MPRKRDPRNKGLPTRWRHISGAYYYQVPPGLESMWDDKQTFRLGSSLPEAYRVWSDRLADLENVRTIDKLLERYAREVLPTKAVTTQAQNTSALKSLKPVFGRMPLNGIKPRHVYQYIDKREAKVAARREVEVLSHALTKAVEWGYIDRHPFKGELRLASIPPRTRYVEDWEILECFSLTSKRKTGSILAVHAYIRVKLLTGLRRGDLLRLRLDELKEDGIHVMPAKTVNTTRKRLIIEWTDALREAVEEAKAVRPSQRSEWLFCTQQGECFLSEKTGRAGSWDSMWQGFMRRVLAETKVEARFTEHDLRAKCASDAETLEHAQTLLAHADSRLTARVYRRKPERVKPLR</sequence>
<evidence type="ECO:0000313" key="8">
    <source>
        <dbReference type="Proteomes" id="UP000337189"/>
    </source>
</evidence>
<dbReference type="Gene3D" id="1.10.443.10">
    <property type="entry name" value="Intergrase catalytic core"/>
    <property type="match status" value="1"/>
</dbReference>
<reference evidence="7 8" key="1">
    <citation type="submission" date="2019-08" db="EMBL/GenBank/DDBJ databases">
        <authorList>
            <person name="Peeters C."/>
        </authorList>
    </citation>
    <scope>NUCLEOTIDE SEQUENCE [LARGE SCALE GENOMIC DNA]</scope>
    <source>
        <strain evidence="7 8">LMG 31110</strain>
    </source>
</reference>
<dbReference type="GO" id="GO:0003677">
    <property type="term" value="F:DNA binding"/>
    <property type="evidence" value="ECO:0007669"/>
    <property type="project" value="UniProtKB-KW"/>
</dbReference>
<dbReference type="PANTHER" id="PTHR30629">
    <property type="entry name" value="PROPHAGE INTEGRASE"/>
    <property type="match status" value="1"/>
</dbReference>
<dbReference type="InterPro" id="IPR010998">
    <property type="entry name" value="Integrase_recombinase_N"/>
</dbReference>
<evidence type="ECO:0000256" key="4">
    <source>
        <dbReference type="ARBA" id="ARBA00023172"/>
    </source>
</evidence>
<dbReference type="Pfam" id="PF14659">
    <property type="entry name" value="Phage_int_SAM_3"/>
    <property type="match status" value="1"/>
</dbReference>
<name>A0A5E4RAW7_9BURK</name>
<dbReference type="Pfam" id="PF00589">
    <property type="entry name" value="Phage_integrase"/>
    <property type="match status" value="1"/>
</dbReference>
<gene>
    <name evidence="7" type="ORF">PCO31110_00069</name>
</gene>
<feature type="domain" description="Tyr recombinase" evidence="5">
    <location>
        <begin position="193"/>
        <end position="342"/>
    </location>
</feature>
<evidence type="ECO:0000256" key="1">
    <source>
        <dbReference type="ARBA" id="ARBA00008857"/>
    </source>
</evidence>
<keyword evidence="2" id="KW-0229">DNA integration</keyword>
<evidence type="ECO:0000256" key="2">
    <source>
        <dbReference type="ARBA" id="ARBA00022908"/>
    </source>
</evidence>
<dbReference type="Proteomes" id="UP000337189">
    <property type="component" value="Unassembled WGS sequence"/>
</dbReference>
<dbReference type="InterPro" id="IPR011010">
    <property type="entry name" value="DNA_brk_join_enz"/>
</dbReference>
<dbReference type="InterPro" id="IPR004107">
    <property type="entry name" value="Integrase_SAM-like_N"/>
</dbReference>
<dbReference type="GO" id="GO:0015074">
    <property type="term" value="P:DNA integration"/>
    <property type="evidence" value="ECO:0007669"/>
    <property type="project" value="UniProtKB-KW"/>
</dbReference>
<dbReference type="Gene3D" id="1.10.150.130">
    <property type="match status" value="1"/>
</dbReference>
<dbReference type="GO" id="GO:0006310">
    <property type="term" value="P:DNA recombination"/>
    <property type="evidence" value="ECO:0007669"/>
    <property type="project" value="UniProtKB-KW"/>
</dbReference>
<dbReference type="EMBL" id="CABPSJ010000001">
    <property type="protein sequence ID" value="VVD60380.1"/>
    <property type="molecule type" value="Genomic_DNA"/>
</dbReference>
<dbReference type="RefSeq" id="WP_150689363.1">
    <property type="nucleotide sequence ID" value="NZ_CABPSJ010000001.1"/>
</dbReference>
<proteinExistence type="inferred from homology"/>
<feature type="domain" description="Integrase SAM-like N-terminal" evidence="6">
    <location>
        <begin position="68"/>
        <end position="120"/>
    </location>
</feature>
<dbReference type="OrthoDB" id="662444at2"/>
<evidence type="ECO:0000313" key="7">
    <source>
        <dbReference type="EMBL" id="VVD60380.1"/>
    </source>
</evidence>
<evidence type="ECO:0000259" key="6">
    <source>
        <dbReference type="Pfam" id="PF14659"/>
    </source>
</evidence>
<dbReference type="InterPro" id="IPR013762">
    <property type="entry name" value="Integrase-like_cat_sf"/>
</dbReference>
<comment type="similarity">
    <text evidence="1">Belongs to the 'phage' integrase family.</text>
</comment>
<dbReference type="PANTHER" id="PTHR30629:SF2">
    <property type="entry name" value="PROPHAGE INTEGRASE INTS-RELATED"/>
    <property type="match status" value="1"/>
</dbReference>
<keyword evidence="4" id="KW-0233">DNA recombination</keyword>
<accession>A0A5E4RAW7</accession>
<evidence type="ECO:0000259" key="5">
    <source>
        <dbReference type="Pfam" id="PF00589"/>
    </source>
</evidence>
<evidence type="ECO:0000256" key="3">
    <source>
        <dbReference type="ARBA" id="ARBA00023125"/>
    </source>
</evidence>
<dbReference type="InterPro" id="IPR050808">
    <property type="entry name" value="Phage_Integrase"/>
</dbReference>
<dbReference type="SUPFAM" id="SSF56349">
    <property type="entry name" value="DNA breaking-rejoining enzymes"/>
    <property type="match status" value="1"/>
</dbReference>
<protein>
    <submittedName>
        <fullName evidence="7">Integrase</fullName>
    </submittedName>
</protein>